<comment type="function">
    <text evidence="5">Associates with the EF-Tu.GDP complex and induces the exchange of GDP to GTP. It remains bound to the aminoacyl-tRNA.EF-Tu.GTP complex up to the GTP hydrolysis stage on the ribosome.</text>
</comment>
<proteinExistence type="inferred from homology"/>
<feature type="domain" description="Translation elongation factor EFTs/EF1B dimerisation" evidence="6">
    <location>
        <begin position="74"/>
        <end position="151"/>
    </location>
</feature>
<dbReference type="InterPro" id="IPR009060">
    <property type="entry name" value="UBA-like_sf"/>
</dbReference>
<keyword evidence="4 5" id="KW-0648">Protein biosynthesis</keyword>
<evidence type="ECO:0000256" key="4">
    <source>
        <dbReference type="ARBA" id="ARBA00022917"/>
    </source>
</evidence>
<dbReference type="GO" id="GO:0005737">
    <property type="term" value="C:cytoplasm"/>
    <property type="evidence" value="ECO:0007669"/>
    <property type="project" value="UniProtKB-SubCell"/>
</dbReference>
<dbReference type="Pfam" id="PF00889">
    <property type="entry name" value="EF_TS"/>
    <property type="match status" value="1"/>
</dbReference>
<comment type="subcellular location">
    <subcellularLocation>
        <location evidence="5">Cytoplasm</location>
    </subcellularLocation>
</comment>
<dbReference type="AlphaFoldDB" id="A0A1F8H9I9"/>
<comment type="similarity">
    <text evidence="1 5">Belongs to the EF-Ts family.</text>
</comment>
<dbReference type="PANTHER" id="PTHR11741">
    <property type="entry name" value="ELONGATION FACTOR TS"/>
    <property type="match status" value="1"/>
</dbReference>
<dbReference type="SUPFAM" id="SSF54713">
    <property type="entry name" value="Elongation factor Ts (EF-Ts), dimerisation domain"/>
    <property type="match status" value="1"/>
</dbReference>
<evidence type="ECO:0000313" key="7">
    <source>
        <dbReference type="EMBL" id="OGN34224.1"/>
    </source>
</evidence>
<comment type="caution">
    <text evidence="7">The sequence shown here is derived from an EMBL/GenBank/DDBJ whole genome shotgun (WGS) entry which is preliminary data.</text>
</comment>
<keyword evidence="3 5" id="KW-0251">Elongation factor</keyword>
<dbReference type="InterPro" id="IPR001816">
    <property type="entry name" value="Transl_elong_EFTs/EF1B"/>
</dbReference>
<dbReference type="GO" id="GO:0003746">
    <property type="term" value="F:translation elongation factor activity"/>
    <property type="evidence" value="ECO:0007669"/>
    <property type="project" value="UniProtKB-UniRule"/>
</dbReference>
<dbReference type="SUPFAM" id="SSF46934">
    <property type="entry name" value="UBA-like"/>
    <property type="match status" value="1"/>
</dbReference>
<evidence type="ECO:0000256" key="5">
    <source>
        <dbReference type="HAMAP-Rule" id="MF_00050"/>
    </source>
</evidence>
<dbReference type="Gene3D" id="1.10.8.10">
    <property type="entry name" value="DNA helicase RuvA subunit, C-terminal domain"/>
    <property type="match status" value="1"/>
</dbReference>
<evidence type="ECO:0000256" key="2">
    <source>
        <dbReference type="ARBA" id="ARBA00016956"/>
    </source>
</evidence>
<protein>
    <recommendedName>
        <fullName evidence="2 5">Elongation factor Ts</fullName>
        <shortName evidence="5">EF-Ts</shortName>
    </recommendedName>
</protein>
<dbReference type="NCBIfam" id="TIGR00116">
    <property type="entry name" value="tsf"/>
    <property type="match status" value="1"/>
</dbReference>
<reference evidence="7 8" key="1">
    <citation type="journal article" date="2016" name="Nat. Commun.">
        <title>Thousands of microbial genomes shed light on interconnected biogeochemical processes in an aquifer system.</title>
        <authorList>
            <person name="Anantharaman K."/>
            <person name="Brown C.T."/>
            <person name="Hug L.A."/>
            <person name="Sharon I."/>
            <person name="Castelle C.J."/>
            <person name="Probst A.J."/>
            <person name="Thomas B.C."/>
            <person name="Singh A."/>
            <person name="Wilkins M.J."/>
            <person name="Karaoz U."/>
            <person name="Brodie E.L."/>
            <person name="Williams K.H."/>
            <person name="Hubbard S.S."/>
            <person name="Banfield J.F."/>
        </authorList>
    </citation>
    <scope>NUCLEOTIDE SEQUENCE [LARGE SCALE GENOMIC DNA]</scope>
</reference>
<dbReference type="Proteomes" id="UP000177745">
    <property type="component" value="Unassembled WGS sequence"/>
</dbReference>
<accession>A0A1F8H9I9</accession>
<organism evidence="7 8">
    <name type="scientific">Candidatus Yanofskybacteria bacterium RIFCSPLOWO2_12_FULL_43_11b</name>
    <dbReference type="NCBI Taxonomy" id="1802710"/>
    <lineage>
        <taxon>Bacteria</taxon>
        <taxon>Candidatus Yanofskyibacteriota</taxon>
    </lineage>
</organism>
<evidence type="ECO:0000256" key="1">
    <source>
        <dbReference type="ARBA" id="ARBA00005532"/>
    </source>
</evidence>
<dbReference type="HAMAP" id="MF_00050">
    <property type="entry name" value="EF_Ts"/>
    <property type="match status" value="1"/>
</dbReference>
<evidence type="ECO:0000256" key="3">
    <source>
        <dbReference type="ARBA" id="ARBA00022768"/>
    </source>
</evidence>
<evidence type="ECO:0000259" key="6">
    <source>
        <dbReference type="Pfam" id="PF00889"/>
    </source>
</evidence>
<dbReference type="Gene3D" id="3.30.479.20">
    <property type="entry name" value="Elongation factor Ts, dimerisation domain"/>
    <property type="match status" value="1"/>
</dbReference>
<dbReference type="FunFam" id="1.10.8.10:FF:000001">
    <property type="entry name" value="Elongation factor Ts"/>
    <property type="match status" value="1"/>
</dbReference>
<feature type="region of interest" description="Involved in Mg(2+) ion dislocation from EF-Tu" evidence="5">
    <location>
        <begin position="83"/>
        <end position="86"/>
    </location>
</feature>
<name>A0A1F8H9I9_9BACT</name>
<keyword evidence="5" id="KW-0963">Cytoplasm</keyword>
<gene>
    <name evidence="5" type="primary">tsf</name>
    <name evidence="7" type="ORF">A3G51_03955</name>
</gene>
<dbReference type="CDD" id="cd14275">
    <property type="entry name" value="UBA_EF-Ts"/>
    <property type="match status" value="1"/>
</dbReference>
<dbReference type="InterPro" id="IPR018101">
    <property type="entry name" value="Transl_elong_Ts_CS"/>
</dbReference>
<evidence type="ECO:0000313" key="8">
    <source>
        <dbReference type="Proteomes" id="UP000177745"/>
    </source>
</evidence>
<dbReference type="PANTHER" id="PTHR11741:SF0">
    <property type="entry name" value="ELONGATION FACTOR TS, MITOCHONDRIAL"/>
    <property type="match status" value="1"/>
</dbReference>
<dbReference type="InterPro" id="IPR036402">
    <property type="entry name" value="EF-Ts_dimer_sf"/>
</dbReference>
<dbReference type="PROSITE" id="PS01126">
    <property type="entry name" value="EF_TS_1"/>
    <property type="match status" value="1"/>
</dbReference>
<sequence>MSKQTDVEKIKHLRESTGLSFNEIKKALDEAGGDETRAVEILRIHGVKMAEKKSSREVKEGVVASYVHATKKLGSMVEVFCETDFVAKNAAFQELAKEIAMHIAAMKPGDISALLAQPYVKDQDITVKDLISSSIAKLGENIQVGRFELFEI</sequence>
<dbReference type="EMBL" id="MGKY01000004">
    <property type="protein sequence ID" value="OGN34224.1"/>
    <property type="molecule type" value="Genomic_DNA"/>
</dbReference>
<dbReference type="InterPro" id="IPR014039">
    <property type="entry name" value="Transl_elong_EFTs/EF1B_dimer"/>
</dbReference>